<sequence length="650" mass="73916">MEKEKLTDVPLHQIQIKDAFWDKYIRLVKDVILPYQWNTLNDNVKDAAPSHCIKNFKIAAGEAEGDFEGAVFQDTDVAKWLEAVAFTLDSSGRDEKLEKLADETIDLIGKAQCEDGYLNTYFTIKEPDRRWTNLKEGHELYTAGHMIEAAVAYYNATGKRKFLDIVSRFADLICETFGPEEGKCHGYPGHPEIELALVKLYRATGQKRYLDLAKYFIDTRGVGENYFFQEEKKEKYQQIFPEFAGYVPEYSQSHLPVREQKTAEGHAVRAVYLYSAMADLAYEYQDETLLDACKTLWNNMTEKRMYITGGIGSSGLLERFTTDYDLPNDRNYSESCASIGLAMFGNRMAQITKDAKYADIVEKALYNTVLAGIAMDGKSFFYVNPLEVWPDNCIERTSMEHVKPVRQKWFGVACCPPNIARTLASLGQYIYGADENSLYINLYISSQTKLLIGETETEVIMESSFLKDGTVTVHLESEKASKGTLALRIPGYTKEFTVWRGAQKIKTPLIKKGYLMITDLAASEEIKISCDMKARFVYANPKVRADEGKACIMRGPLVYCLEETDNGENLSSLYVDTKEALTENWEEQLLGGVMSVEAKGKRILEDHWAAEELYKEQPPELKDVTLKAVPYCYWGNRKTGEMAVWIRQLI</sequence>
<dbReference type="Pfam" id="PF07944">
    <property type="entry name" value="Beta-AFase-like_GH127_cat"/>
    <property type="match status" value="1"/>
</dbReference>
<protein>
    <submittedName>
        <fullName evidence="4">Uncharacterized protein conserved in bacteria</fullName>
    </submittedName>
</protein>
<dbReference type="PaxDb" id="166486-ERS852572_03508"/>
<dbReference type="STRING" id="166486.ERS852572_03508"/>
<dbReference type="OrthoDB" id="9757939at2"/>
<dbReference type="Pfam" id="PF20736">
    <property type="entry name" value="Glyco_hydro127M"/>
    <property type="match status" value="1"/>
</dbReference>
<name>A0A173VTP0_9FIRM</name>
<accession>A0A173VTP0</accession>
<gene>
    <name evidence="4" type="ORF">ERS852572_03508</name>
</gene>
<dbReference type="InterPro" id="IPR049049">
    <property type="entry name" value="Beta-AFase-like_GH127_C"/>
</dbReference>
<dbReference type="AlphaFoldDB" id="A0A173VTP0"/>
<evidence type="ECO:0000259" key="3">
    <source>
        <dbReference type="Pfam" id="PF20737"/>
    </source>
</evidence>
<feature type="domain" description="Non-reducing end beta-L-arabinofuranosidase-like GH127 middle" evidence="2">
    <location>
        <begin position="438"/>
        <end position="522"/>
    </location>
</feature>
<dbReference type="EMBL" id="CYXZ01000039">
    <property type="protein sequence ID" value="CUN30523.1"/>
    <property type="molecule type" value="Genomic_DNA"/>
</dbReference>
<dbReference type="PANTHER" id="PTHR43465">
    <property type="entry name" value="DUF1680 DOMAIN PROTEIN (AFU_ORTHOLOGUE AFUA_1G08910)"/>
    <property type="match status" value="1"/>
</dbReference>
<dbReference type="InterPro" id="IPR008928">
    <property type="entry name" value="6-hairpin_glycosidase_sf"/>
</dbReference>
<dbReference type="InterPro" id="IPR012878">
    <property type="entry name" value="Beta-AFase-like_GH127_cat"/>
</dbReference>
<evidence type="ECO:0000259" key="2">
    <source>
        <dbReference type="Pfam" id="PF20736"/>
    </source>
</evidence>
<proteinExistence type="predicted"/>
<dbReference type="PANTHER" id="PTHR43465:SF2">
    <property type="entry name" value="DUF1680 DOMAIN PROTEIN (AFU_ORTHOLOGUE AFUA_1G08910)"/>
    <property type="match status" value="1"/>
</dbReference>
<dbReference type="InterPro" id="IPR049174">
    <property type="entry name" value="Beta-AFase-like"/>
</dbReference>
<dbReference type="Proteomes" id="UP000095350">
    <property type="component" value="Unassembled WGS sequence"/>
</dbReference>
<dbReference type="SUPFAM" id="SSF48208">
    <property type="entry name" value="Six-hairpin glycosidases"/>
    <property type="match status" value="1"/>
</dbReference>
<feature type="domain" description="Non-reducing end beta-L-arabinofuranosidase-like GH127 C-terminal" evidence="3">
    <location>
        <begin position="535"/>
        <end position="647"/>
    </location>
</feature>
<dbReference type="InterPro" id="IPR049046">
    <property type="entry name" value="Beta-AFase-like_GH127_middle"/>
</dbReference>
<feature type="domain" description="Non-reducing end beta-L-arabinofuranosidase-like GH127 catalytic" evidence="1">
    <location>
        <begin position="14"/>
        <end position="427"/>
    </location>
</feature>
<reference evidence="4 5" key="1">
    <citation type="submission" date="2015-09" db="EMBL/GenBank/DDBJ databases">
        <authorList>
            <consortium name="Pathogen Informatics"/>
        </authorList>
    </citation>
    <scope>NUCLEOTIDE SEQUENCE [LARGE SCALE GENOMIC DNA]</scope>
    <source>
        <strain evidence="4 5">2789STDY5834960</strain>
    </source>
</reference>
<evidence type="ECO:0000313" key="5">
    <source>
        <dbReference type="Proteomes" id="UP000095350"/>
    </source>
</evidence>
<evidence type="ECO:0000259" key="1">
    <source>
        <dbReference type="Pfam" id="PF07944"/>
    </source>
</evidence>
<evidence type="ECO:0000313" key="4">
    <source>
        <dbReference type="EMBL" id="CUN30523.1"/>
    </source>
</evidence>
<organism evidence="4 5">
    <name type="scientific">Roseburia intestinalis</name>
    <dbReference type="NCBI Taxonomy" id="166486"/>
    <lineage>
        <taxon>Bacteria</taxon>
        <taxon>Bacillati</taxon>
        <taxon>Bacillota</taxon>
        <taxon>Clostridia</taxon>
        <taxon>Lachnospirales</taxon>
        <taxon>Lachnospiraceae</taxon>
        <taxon>Roseburia</taxon>
    </lineage>
</organism>
<dbReference type="RefSeq" id="WP_055195959.1">
    <property type="nucleotide sequence ID" value="NZ_CABIYH010000039.1"/>
</dbReference>
<dbReference type="Pfam" id="PF20737">
    <property type="entry name" value="Glyco_hydro127C"/>
    <property type="match status" value="1"/>
</dbReference>
<dbReference type="GO" id="GO:0005975">
    <property type="term" value="P:carbohydrate metabolic process"/>
    <property type="evidence" value="ECO:0007669"/>
    <property type="project" value="InterPro"/>
</dbReference>